<dbReference type="InterPro" id="IPR025291">
    <property type="entry name" value="DUF4153"/>
</dbReference>
<feature type="transmembrane region" description="Helical" evidence="1">
    <location>
        <begin position="273"/>
        <end position="291"/>
    </location>
</feature>
<evidence type="ECO:0000313" key="2">
    <source>
        <dbReference type="EMBL" id="NVO84314.1"/>
    </source>
</evidence>
<sequence>MLSAAGLGLPLTLALALTAERYSWRPGMLMAGQLWALALLGLWYALAPAEPNIVWALRLVLLLLAAHLAVAAGPYLAELRGTADTPGFWRYNKTLFLRILTAGLYSGVLFGGCALALLAIDNLFGVELDGRWYGYLFVGLATVFNTWFFLAGVPISFAALEQPTPYPKGLKVFTQFVLLPLVVLYFAILYAYLGRILLTWILPQGWVSVLVLALAVAGIFALLLIHPIREAVENAWISTFARWFYRALFPLLGLLAVAIGTRISEYGITEERYFVLLLAGWLLGMATYFLWRRGQGIIWIPASLGLLALLAAGGPWGAFAVAERSQLGQLREISQQFNLLQNGHLDSAAQRQPNLPFKARQRLSSVFDFFADRDALSTLQPLFVASLTPPDSVRRKPNRLESNWRQNRLFTLTGYDRVSRYVTESSSRESAQRVNFGTERNDDTSEVYDLGNGRYWLNDINVHEYNGGTAAGKVVARIRVAGADSFRLRALRYGQQLLVEQRQGMGRWQPRLSVSPGALADSLAAVHGRSLVDYRVNLTVKDLNLRAASSTLSLQLYLTDLTREQQGDTVRYNYQARALLEVR</sequence>
<evidence type="ECO:0000313" key="3">
    <source>
        <dbReference type="Proteomes" id="UP000626554"/>
    </source>
</evidence>
<dbReference type="Proteomes" id="UP000626554">
    <property type="component" value="Unassembled WGS sequence"/>
</dbReference>
<feature type="transmembrane region" description="Helical" evidence="1">
    <location>
        <begin position="53"/>
        <end position="75"/>
    </location>
</feature>
<feature type="transmembrane region" description="Helical" evidence="1">
    <location>
        <begin position="28"/>
        <end position="46"/>
    </location>
</feature>
<organism evidence="2 3">
    <name type="scientific">Hymenobacter terrestris</name>
    <dbReference type="NCBI Taxonomy" id="2748310"/>
    <lineage>
        <taxon>Bacteria</taxon>
        <taxon>Pseudomonadati</taxon>
        <taxon>Bacteroidota</taxon>
        <taxon>Cytophagia</taxon>
        <taxon>Cytophagales</taxon>
        <taxon>Hymenobacteraceae</taxon>
        <taxon>Hymenobacter</taxon>
    </lineage>
</organism>
<keyword evidence="3" id="KW-1185">Reference proteome</keyword>
<feature type="transmembrane region" description="Helical" evidence="1">
    <location>
        <begin position="172"/>
        <end position="193"/>
    </location>
</feature>
<protein>
    <submittedName>
        <fullName evidence="2">DUF4153 domain-containing protein</fullName>
    </submittedName>
</protein>
<feature type="transmembrane region" description="Helical" evidence="1">
    <location>
        <begin position="95"/>
        <end position="120"/>
    </location>
</feature>
<feature type="transmembrane region" description="Helical" evidence="1">
    <location>
        <begin position="132"/>
        <end position="160"/>
    </location>
</feature>
<proteinExistence type="predicted"/>
<dbReference type="Pfam" id="PF13687">
    <property type="entry name" value="DUF4153"/>
    <property type="match status" value="1"/>
</dbReference>
<comment type="caution">
    <text evidence="2">The sequence shown here is derived from an EMBL/GenBank/DDBJ whole genome shotgun (WGS) entry which is preliminary data.</text>
</comment>
<feature type="transmembrane region" description="Helical" evidence="1">
    <location>
        <begin position="205"/>
        <end position="228"/>
    </location>
</feature>
<reference evidence="2 3" key="1">
    <citation type="submission" date="2020-05" db="EMBL/GenBank/DDBJ databases">
        <title>Hymenobacter terrestris sp. nov. and Hymenobacter lapidiphilus sp. nov., isolated from regoliths in Antarctica.</title>
        <authorList>
            <person name="Sedlacek I."/>
            <person name="Pantucek R."/>
            <person name="Zeman M."/>
            <person name="Holochova P."/>
            <person name="Kralova S."/>
            <person name="Stankova E."/>
            <person name="Sedo O."/>
            <person name="Micenkova L."/>
            <person name="Svec P."/>
            <person name="Gupta V."/>
            <person name="Sood U."/>
            <person name="Korpole U.S."/>
            <person name="Lal R."/>
        </authorList>
    </citation>
    <scope>NUCLEOTIDE SEQUENCE [LARGE SCALE GENOMIC DNA]</scope>
    <source>
        <strain evidence="2 3">P5252</strain>
    </source>
</reference>
<keyword evidence="1" id="KW-0812">Transmembrane</keyword>
<gene>
    <name evidence="2" type="ORF">HW556_05425</name>
</gene>
<feature type="transmembrane region" description="Helical" evidence="1">
    <location>
        <begin position="297"/>
        <end position="322"/>
    </location>
</feature>
<evidence type="ECO:0000256" key="1">
    <source>
        <dbReference type="SAM" id="Phobius"/>
    </source>
</evidence>
<keyword evidence="1" id="KW-0472">Membrane</keyword>
<accession>A0ABX2Q3L8</accession>
<name>A0ABX2Q3L8_9BACT</name>
<feature type="transmembrane region" description="Helical" evidence="1">
    <location>
        <begin position="243"/>
        <end position="261"/>
    </location>
</feature>
<dbReference type="RefSeq" id="WP_176898735.1">
    <property type="nucleotide sequence ID" value="NZ_JABKAV010000010.1"/>
</dbReference>
<keyword evidence="1" id="KW-1133">Transmembrane helix</keyword>
<dbReference type="EMBL" id="JABKAV010000010">
    <property type="protein sequence ID" value="NVO84314.1"/>
    <property type="molecule type" value="Genomic_DNA"/>
</dbReference>